<organism evidence="3 4">
    <name type="scientific">Peterkaempfera bronchialis</name>
    <dbReference type="NCBI Taxonomy" id="2126346"/>
    <lineage>
        <taxon>Bacteria</taxon>
        <taxon>Bacillati</taxon>
        <taxon>Actinomycetota</taxon>
        <taxon>Actinomycetes</taxon>
        <taxon>Kitasatosporales</taxon>
        <taxon>Streptomycetaceae</taxon>
        <taxon>Peterkaempfera</taxon>
    </lineage>
</organism>
<dbReference type="Pfam" id="PF19803">
    <property type="entry name" value="DUF6286"/>
    <property type="match status" value="1"/>
</dbReference>
<evidence type="ECO:0000313" key="4">
    <source>
        <dbReference type="Proteomes" id="UP000249340"/>
    </source>
</evidence>
<dbReference type="AlphaFoldDB" id="A0A345SZC2"/>
<name>A0A345SZC2_9ACTN</name>
<gene>
    <name evidence="3" type="ORF">C7M71_018315</name>
</gene>
<dbReference type="KEGG" id="stri:C7M71_018315"/>
<evidence type="ECO:0000256" key="1">
    <source>
        <dbReference type="SAM" id="Phobius"/>
    </source>
</evidence>
<dbReference type="EMBL" id="CP031264">
    <property type="protein sequence ID" value="AXI79077.1"/>
    <property type="molecule type" value="Genomic_DNA"/>
</dbReference>
<dbReference type="Proteomes" id="UP000249340">
    <property type="component" value="Chromosome"/>
</dbReference>
<reference evidence="4" key="1">
    <citation type="submission" date="2018-07" db="EMBL/GenBank/DDBJ databases">
        <title>Streptacidiphilus bronchialis DSM 106435 chromosome.</title>
        <authorList>
            <person name="Batra D."/>
            <person name="Gulvik C.A."/>
        </authorList>
    </citation>
    <scope>NUCLEOTIDE SEQUENCE [LARGE SCALE GENOMIC DNA]</scope>
    <source>
        <strain evidence="4">DSM 106435</strain>
    </source>
</reference>
<accession>A0A345SZC2</accession>
<feature type="domain" description="DUF6286" evidence="2">
    <location>
        <begin position="68"/>
        <end position="172"/>
    </location>
</feature>
<proteinExistence type="predicted"/>
<dbReference type="InterPro" id="IPR046253">
    <property type="entry name" value="DUF6286"/>
</dbReference>
<keyword evidence="1" id="KW-0812">Transmembrane</keyword>
<keyword evidence="4" id="KW-1185">Reference proteome</keyword>
<evidence type="ECO:0000313" key="3">
    <source>
        <dbReference type="EMBL" id="AXI79077.1"/>
    </source>
</evidence>
<dbReference type="RefSeq" id="WP_111490324.1">
    <property type="nucleotide sequence ID" value="NZ_CP031264.1"/>
</dbReference>
<protein>
    <recommendedName>
        <fullName evidence="2">DUF6286 domain-containing protein</fullName>
    </recommendedName>
</protein>
<keyword evidence="1" id="KW-0472">Membrane</keyword>
<feature type="transmembrane region" description="Helical" evidence="1">
    <location>
        <begin position="57"/>
        <end position="75"/>
    </location>
</feature>
<dbReference type="OrthoDB" id="9893887at2"/>
<sequence length="178" mass="19398">MTSTRTRLLCLLLALVLAAAGLTVLIDVVAVAAGHAPLVWPQQSIAGRLRASRWGDIPILAVAAAFALAGLLLLWSSADRGRRGMVPLRTGDEHVDAATTRQSLRRAVADEVGRIDGIDRNRVRLRGRRVQVHASTPLRDPQDLPEVVRTVVAERLAAIRTEHEYKVTARVRARTGRS</sequence>
<evidence type="ECO:0000259" key="2">
    <source>
        <dbReference type="Pfam" id="PF19803"/>
    </source>
</evidence>
<keyword evidence="1" id="KW-1133">Transmembrane helix</keyword>